<dbReference type="Pfam" id="PF00005">
    <property type="entry name" value="ABC_tran"/>
    <property type="match status" value="1"/>
</dbReference>
<keyword evidence="3" id="KW-0547">Nucleotide-binding</keyword>
<feature type="region of interest" description="Disordered" evidence="1">
    <location>
        <begin position="220"/>
        <end position="250"/>
    </location>
</feature>
<reference evidence="3" key="1">
    <citation type="journal article" date="2021" name="PeerJ">
        <title>Extensive microbial diversity within the chicken gut microbiome revealed by metagenomics and culture.</title>
        <authorList>
            <person name="Gilroy R."/>
            <person name="Ravi A."/>
            <person name="Getino M."/>
            <person name="Pursley I."/>
            <person name="Horton D.L."/>
            <person name="Alikhan N.F."/>
            <person name="Baker D."/>
            <person name="Gharbi K."/>
            <person name="Hall N."/>
            <person name="Watson M."/>
            <person name="Adriaenssens E.M."/>
            <person name="Foster-Nyarko E."/>
            <person name="Jarju S."/>
            <person name="Secka A."/>
            <person name="Antonio M."/>
            <person name="Oren A."/>
            <person name="Chaudhuri R.R."/>
            <person name="La Ragione R."/>
            <person name="Hildebrand F."/>
            <person name="Pallen M.J."/>
        </authorList>
    </citation>
    <scope>NUCLEOTIDE SEQUENCE</scope>
    <source>
        <strain evidence="3">ChiGjej1B1-18357</strain>
    </source>
</reference>
<dbReference type="PROSITE" id="PS50893">
    <property type="entry name" value="ABC_TRANSPORTER_2"/>
    <property type="match status" value="1"/>
</dbReference>
<dbReference type="InterPro" id="IPR003439">
    <property type="entry name" value="ABC_transporter-like_ATP-bd"/>
</dbReference>
<proteinExistence type="predicted"/>
<gene>
    <name evidence="3" type="ORF">K8V11_03490</name>
</gene>
<comment type="caution">
    <text evidence="3">The sequence shown here is derived from an EMBL/GenBank/DDBJ whole genome shotgun (WGS) entry which is preliminary data.</text>
</comment>
<dbReference type="SUPFAM" id="SSF52540">
    <property type="entry name" value="P-loop containing nucleoside triphosphate hydrolases"/>
    <property type="match status" value="1"/>
</dbReference>
<accession>A0A921F1K7</accession>
<sequence length="250" mass="26605">MASGGYAAVARGLYAKGEEGPIFGPLDFDISRTGLTVFSGPSGSGRTSLALVLSGRMAPNSGNLEVVGRTARKDVRRHVALAGVAQVDELERSVRVRDVVTESKAWASPWYSVVGKAHAADLEKLCAQVFGERALPELDIYVSELLPLDDLLLRISFALRPAHGTPPELLVVDDLEQLVDVADQREMVEILARLAEDMPVVLTTVNPLGTDSPAHFAFALDQDQEKTGDESGVPDTAASDADAAAKEDAQ</sequence>
<evidence type="ECO:0000259" key="2">
    <source>
        <dbReference type="PROSITE" id="PS50893"/>
    </source>
</evidence>
<keyword evidence="3" id="KW-0067">ATP-binding</keyword>
<dbReference type="EMBL" id="DYXM01000062">
    <property type="protein sequence ID" value="HJE90057.1"/>
    <property type="molecule type" value="Genomic_DNA"/>
</dbReference>
<feature type="domain" description="ABC transporter" evidence="2">
    <location>
        <begin position="8"/>
        <end position="246"/>
    </location>
</feature>
<dbReference type="GO" id="GO:0016887">
    <property type="term" value="F:ATP hydrolysis activity"/>
    <property type="evidence" value="ECO:0007669"/>
    <property type="project" value="InterPro"/>
</dbReference>
<dbReference type="RefSeq" id="WP_303910827.1">
    <property type="nucleotide sequence ID" value="NZ_DYXM01000062.1"/>
</dbReference>
<protein>
    <submittedName>
        <fullName evidence="3">ATP-binding cassette domain-containing protein</fullName>
    </submittedName>
</protein>
<dbReference type="Gene3D" id="3.40.50.300">
    <property type="entry name" value="P-loop containing nucleotide triphosphate hydrolases"/>
    <property type="match status" value="1"/>
</dbReference>
<organism evidence="3 4">
    <name type="scientific">Dietzia timorensis</name>
    <dbReference type="NCBI Taxonomy" id="499555"/>
    <lineage>
        <taxon>Bacteria</taxon>
        <taxon>Bacillati</taxon>
        <taxon>Actinomycetota</taxon>
        <taxon>Actinomycetes</taxon>
        <taxon>Mycobacteriales</taxon>
        <taxon>Dietziaceae</taxon>
        <taxon>Dietzia</taxon>
    </lineage>
</organism>
<dbReference type="AlphaFoldDB" id="A0A921F1K7"/>
<reference evidence="3" key="2">
    <citation type="submission" date="2021-09" db="EMBL/GenBank/DDBJ databases">
        <authorList>
            <person name="Gilroy R."/>
        </authorList>
    </citation>
    <scope>NUCLEOTIDE SEQUENCE</scope>
    <source>
        <strain evidence="3">ChiGjej1B1-18357</strain>
    </source>
</reference>
<dbReference type="Proteomes" id="UP000776650">
    <property type="component" value="Unassembled WGS sequence"/>
</dbReference>
<evidence type="ECO:0000313" key="4">
    <source>
        <dbReference type="Proteomes" id="UP000776650"/>
    </source>
</evidence>
<evidence type="ECO:0000313" key="3">
    <source>
        <dbReference type="EMBL" id="HJE90057.1"/>
    </source>
</evidence>
<evidence type="ECO:0000256" key="1">
    <source>
        <dbReference type="SAM" id="MobiDB-lite"/>
    </source>
</evidence>
<dbReference type="InterPro" id="IPR027417">
    <property type="entry name" value="P-loop_NTPase"/>
</dbReference>
<name>A0A921F1K7_9ACTN</name>
<dbReference type="GO" id="GO:0005524">
    <property type="term" value="F:ATP binding"/>
    <property type="evidence" value="ECO:0007669"/>
    <property type="project" value="UniProtKB-KW"/>
</dbReference>